<dbReference type="InterPro" id="IPR019834">
    <property type="entry name" value="Glyco_hydro_8_CS"/>
</dbReference>
<dbReference type="PROSITE" id="PS00812">
    <property type="entry name" value="GLYCOSYL_HYDROL_F8"/>
    <property type="match status" value="1"/>
</dbReference>
<dbReference type="AlphaFoldDB" id="A0A2N5E6W3"/>
<comment type="caution">
    <text evidence="11">The sequence shown here is derived from an EMBL/GenBank/DDBJ whole genome shotgun (WGS) entry which is preliminary data.</text>
</comment>
<evidence type="ECO:0000313" key="12">
    <source>
        <dbReference type="Proteomes" id="UP000234503"/>
    </source>
</evidence>
<evidence type="ECO:0000256" key="6">
    <source>
        <dbReference type="ARBA" id="ARBA00023295"/>
    </source>
</evidence>
<keyword evidence="3 10" id="KW-0732">Signal</keyword>
<protein>
    <recommendedName>
        <fullName evidence="9">Glucanase</fullName>
        <ecNumber evidence="9">3.2.1.-</ecNumber>
    </recommendedName>
</protein>
<comment type="similarity">
    <text evidence="2 9">Belongs to the glycosyl hydrolase 8 (cellulase D) family.</text>
</comment>
<proteinExistence type="inferred from homology"/>
<sequence length="334" mass="37663">MSTLRRMALIFGLALSLFSSLACAQGDGWAQYKTRFLMPDGRIVDTANRNVSHTEGQGFSMLLAVFNDDRPTFDRLWKWADKTLYRKEVGLYAWRYDPNAKEKVADKNNASDGDTLMAWALLLAGDKWHNTAYTRASERLQAAIVKHNVIEFAGHTVMLPGIYGFNHTSTITLNPSYFLFPAWQAFYQHSHLKVWKSLNDDGLALLKKMNFGKIGLPTDWVTMQADGSVAPGNGWPPRFSYDAVRIPLYISWAEPDSPALQPFIRYWQGYPRENTPAYIDVQSGAKAEYSLSPGMLAIRDVTLGNGFDVTNTLTPDDGYYSSALQQLAYWSIQK</sequence>
<dbReference type="InterPro" id="IPR012341">
    <property type="entry name" value="6hp_glycosidase-like_sf"/>
</dbReference>
<feature type="chain" id="PRO_5014704380" description="Glucanase" evidence="10">
    <location>
        <begin position="25"/>
        <end position="334"/>
    </location>
</feature>
<comment type="catalytic activity">
    <reaction evidence="1">
        <text>Endohydrolysis of (1-&gt;4)-beta-D-glucosidic linkages in cellulose, lichenin and cereal beta-D-glucans.</text>
        <dbReference type="EC" id="3.2.1.4"/>
    </reaction>
</comment>
<keyword evidence="6 9" id="KW-0326">Glycosidase</keyword>
<evidence type="ECO:0000256" key="4">
    <source>
        <dbReference type="ARBA" id="ARBA00022801"/>
    </source>
</evidence>
<evidence type="ECO:0000256" key="8">
    <source>
        <dbReference type="PROSITE-ProRule" id="PRU10058"/>
    </source>
</evidence>
<keyword evidence="7 9" id="KW-0624">Polysaccharide degradation</keyword>
<dbReference type="GO" id="GO:0008810">
    <property type="term" value="F:cellulase activity"/>
    <property type="evidence" value="ECO:0007669"/>
    <property type="project" value="UniProtKB-EC"/>
</dbReference>
<dbReference type="EMBL" id="PJZH01000005">
    <property type="protein sequence ID" value="PLR37049.1"/>
    <property type="molecule type" value="Genomic_DNA"/>
</dbReference>
<dbReference type="InterPro" id="IPR002037">
    <property type="entry name" value="Glyco_hydro_8"/>
</dbReference>
<evidence type="ECO:0000256" key="1">
    <source>
        <dbReference type="ARBA" id="ARBA00000966"/>
    </source>
</evidence>
<dbReference type="Proteomes" id="UP000234503">
    <property type="component" value="Unassembled WGS sequence"/>
</dbReference>
<reference evidence="11 12" key="1">
    <citation type="submission" date="2017-12" db="EMBL/GenBank/DDBJ databases">
        <title>Characterization of six clinical isolates of Enterochimera gen. nov., a novel genus of the Yersiniaciae family and the three species Enterochimera arupensis sp. nov., Enterochimera coloradensis sp. nov, and Enterochimera californica sp. nov.</title>
        <authorList>
            <person name="Rossi A."/>
            <person name="Fisher M."/>
        </authorList>
    </citation>
    <scope>NUCLEOTIDE SEQUENCE [LARGE SCALE GENOMIC DNA]</scope>
    <source>
        <strain evidence="12">2016-Iso4</strain>
    </source>
</reference>
<dbReference type="PROSITE" id="PS51257">
    <property type="entry name" value="PROKAR_LIPOPROTEIN"/>
    <property type="match status" value="1"/>
</dbReference>
<feature type="signal peptide" evidence="10">
    <location>
        <begin position="1"/>
        <end position="24"/>
    </location>
</feature>
<evidence type="ECO:0000256" key="10">
    <source>
        <dbReference type="SAM" id="SignalP"/>
    </source>
</evidence>
<evidence type="ECO:0000256" key="2">
    <source>
        <dbReference type="ARBA" id="ARBA00009209"/>
    </source>
</evidence>
<dbReference type="Pfam" id="PF01270">
    <property type="entry name" value="Glyco_hydro_8"/>
    <property type="match status" value="1"/>
</dbReference>
<organism evidence="11 12">
    <name type="scientific">Chimaeribacter coloradensis</name>
    <dbReference type="NCBI Taxonomy" id="2060068"/>
    <lineage>
        <taxon>Bacteria</taxon>
        <taxon>Pseudomonadati</taxon>
        <taxon>Pseudomonadota</taxon>
        <taxon>Gammaproteobacteria</taxon>
        <taxon>Enterobacterales</taxon>
        <taxon>Yersiniaceae</taxon>
        <taxon>Chimaeribacter</taxon>
    </lineage>
</organism>
<dbReference type="EC" id="3.2.1.-" evidence="9"/>
<dbReference type="PRINTS" id="PR00735">
    <property type="entry name" value="GLHYDRLASE8"/>
</dbReference>
<dbReference type="Gene3D" id="1.50.10.10">
    <property type="match status" value="1"/>
</dbReference>
<evidence type="ECO:0000256" key="9">
    <source>
        <dbReference type="RuleBase" id="RU361167"/>
    </source>
</evidence>
<dbReference type="OrthoDB" id="9766708at2"/>
<evidence type="ECO:0000256" key="3">
    <source>
        <dbReference type="ARBA" id="ARBA00022729"/>
    </source>
</evidence>
<evidence type="ECO:0000256" key="5">
    <source>
        <dbReference type="ARBA" id="ARBA00023001"/>
    </source>
</evidence>
<keyword evidence="12" id="KW-1185">Reference proteome</keyword>
<accession>A0A2N5E6W3</accession>
<keyword evidence="5" id="KW-0136">Cellulose degradation</keyword>
<keyword evidence="7 9" id="KW-0119">Carbohydrate metabolism</keyword>
<feature type="active site" description="Nucleophile" evidence="8">
    <location>
        <position position="112"/>
    </location>
</feature>
<name>A0A2N5E6W3_9GAMM</name>
<evidence type="ECO:0000313" key="11">
    <source>
        <dbReference type="EMBL" id="PLR37049.1"/>
    </source>
</evidence>
<dbReference type="SUPFAM" id="SSF48208">
    <property type="entry name" value="Six-hairpin glycosidases"/>
    <property type="match status" value="1"/>
</dbReference>
<gene>
    <name evidence="11" type="ORF">CYR32_07665</name>
</gene>
<dbReference type="GO" id="GO:0030245">
    <property type="term" value="P:cellulose catabolic process"/>
    <property type="evidence" value="ECO:0007669"/>
    <property type="project" value="UniProtKB-KW"/>
</dbReference>
<keyword evidence="4 9" id="KW-0378">Hydrolase</keyword>
<evidence type="ECO:0000256" key="7">
    <source>
        <dbReference type="ARBA" id="ARBA00023326"/>
    </source>
</evidence>
<dbReference type="InterPro" id="IPR008928">
    <property type="entry name" value="6-hairpin_glycosidase_sf"/>
</dbReference>